<proteinExistence type="inferred from homology"/>
<protein>
    <submittedName>
        <fullName evidence="6">Flagellar basal-body rod protein FlgG</fullName>
    </submittedName>
</protein>
<comment type="subcellular location">
    <subcellularLocation>
        <location evidence="2">Bacterial flagellum basal body</location>
    </subcellularLocation>
</comment>
<dbReference type="InterPro" id="IPR020013">
    <property type="entry name" value="Flagellar_FlgE/F/G"/>
</dbReference>
<gene>
    <name evidence="6" type="ORF">SAMN05421758_106174</name>
</gene>
<evidence type="ECO:0000256" key="1">
    <source>
        <dbReference type="ARBA" id="ARBA00009677"/>
    </source>
</evidence>
<keyword evidence="6" id="KW-0282">Flagellum</keyword>
<sequence>MLRGFYNSASAMVANQRYQETLTNNISNANTPGYKQDQGVTRAFPEMLIKESGRLQLPVKSGLNLPQDRGIGSMHTGMYLQETVPSFTQGGLRETGTATDVALLQKGAPDETGFTFFNVRNEDGETRYTRNGNFTVDGEGFLTTNKGNYVLNAEGNPVQTGGMEFTVRNDGTVEIDGEEEPLGITYTPDASQFIKEGGDLFRAGEDAVTEEARGKEDMEFEVRQGMLERSNVDAQATMTEMMSNYRSFELNQRVLRAYDQNLQSAVTEIGRVQG</sequence>
<comment type="caution">
    <text evidence="6">The sequence shown here is derived from an EMBL/GenBank/DDBJ whole genome shotgun (WGS) entry which is preliminary data.</text>
</comment>
<dbReference type="InterPro" id="IPR053967">
    <property type="entry name" value="LlgE_F_G-like_D1"/>
</dbReference>
<dbReference type="NCBIfam" id="TIGR03506">
    <property type="entry name" value="FlgEFG_subfam"/>
    <property type="match status" value="1"/>
</dbReference>
<keyword evidence="6" id="KW-0969">Cilium</keyword>
<keyword evidence="7" id="KW-1185">Reference proteome</keyword>
<dbReference type="PROSITE" id="PS00588">
    <property type="entry name" value="FLAGELLA_BB_ROD"/>
    <property type="match status" value="1"/>
</dbReference>
<dbReference type="SUPFAM" id="SSF117143">
    <property type="entry name" value="Flagellar hook protein flgE"/>
    <property type="match status" value="1"/>
</dbReference>
<feature type="domain" description="Flagellar basal body rod protein N-terminal" evidence="3">
    <location>
        <begin position="5"/>
        <end position="35"/>
    </location>
</feature>
<evidence type="ECO:0000313" key="6">
    <source>
        <dbReference type="EMBL" id="SIS82230.1"/>
    </source>
</evidence>
<reference evidence="6 7" key="1">
    <citation type="submission" date="2017-01" db="EMBL/GenBank/DDBJ databases">
        <authorList>
            <person name="Varghese N."/>
            <person name="Submissions S."/>
        </authorList>
    </citation>
    <scope>NUCLEOTIDE SEQUENCE [LARGE SCALE GENOMIC DNA]</scope>
    <source>
        <strain evidence="6 7">DSM 22782</strain>
    </source>
</reference>
<accession>A0ABY1KYM5</accession>
<evidence type="ECO:0000313" key="7">
    <source>
        <dbReference type="Proteomes" id="UP000199777"/>
    </source>
</evidence>
<evidence type="ECO:0000259" key="5">
    <source>
        <dbReference type="Pfam" id="PF22692"/>
    </source>
</evidence>
<dbReference type="EMBL" id="FTOK01000006">
    <property type="protein sequence ID" value="SIS82230.1"/>
    <property type="molecule type" value="Genomic_DNA"/>
</dbReference>
<comment type="similarity">
    <text evidence="1 2">Belongs to the flagella basal body rod proteins family.</text>
</comment>
<dbReference type="InterPro" id="IPR037925">
    <property type="entry name" value="FlgE/F/G-like"/>
</dbReference>
<dbReference type="Pfam" id="PF22692">
    <property type="entry name" value="LlgE_F_G_D1"/>
    <property type="match status" value="1"/>
</dbReference>
<dbReference type="Pfam" id="PF06429">
    <property type="entry name" value="Flg_bbr_C"/>
    <property type="match status" value="1"/>
</dbReference>
<keyword evidence="6" id="KW-0966">Cell projection</keyword>
<dbReference type="InterPro" id="IPR019776">
    <property type="entry name" value="Flagellar_basal_body_rod_CS"/>
</dbReference>
<feature type="domain" description="Flagellar basal-body/hook protein C-terminal" evidence="4">
    <location>
        <begin position="223"/>
        <end position="266"/>
    </location>
</feature>
<evidence type="ECO:0000259" key="3">
    <source>
        <dbReference type="Pfam" id="PF00460"/>
    </source>
</evidence>
<organism evidence="6 7">
    <name type="scientific">Salimicrobium salexigens</name>
    <dbReference type="NCBI Taxonomy" id="908941"/>
    <lineage>
        <taxon>Bacteria</taxon>
        <taxon>Bacillati</taxon>
        <taxon>Bacillota</taxon>
        <taxon>Bacilli</taxon>
        <taxon>Bacillales</taxon>
        <taxon>Bacillaceae</taxon>
        <taxon>Salimicrobium</taxon>
    </lineage>
</organism>
<dbReference type="PANTHER" id="PTHR30435:SF19">
    <property type="entry name" value="FLAGELLAR BASAL-BODY ROD PROTEIN FLGG"/>
    <property type="match status" value="1"/>
</dbReference>
<keyword evidence="2" id="KW-0975">Bacterial flagellum</keyword>
<dbReference type="PANTHER" id="PTHR30435">
    <property type="entry name" value="FLAGELLAR PROTEIN"/>
    <property type="match status" value="1"/>
</dbReference>
<name>A0ABY1KYM5_9BACI</name>
<dbReference type="InterPro" id="IPR001444">
    <property type="entry name" value="Flag_bb_rod_N"/>
</dbReference>
<evidence type="ECO:0000259" key="4">
    <source>
        <dbReference type="Pfam" id="PF06429"/>
    </source>
</evidence>
<dbReference type="RefSeq" id="WP_076571686.1">
    <property type="nucleotide sequence ID" value="NZ_FTOK01000006.1"/>
</dbReference>
<evidence type="ECO:0000256" key="2">
    <source>
        <dbReference type="RuleBase" id="RU362116"/>
    </source>
</evidence>
<dbReference type="InterPro" id="IPR010930">
    <property type="entry name" value="Flg_bb/hook_C_dom"/>
</dbReference>
<dbReference type="Proteomes" id="UP000199777">
    <property type="component" value="Unassembled WGS sequence"/>
</dbReference>
<dbReference type="Pfam" id="PF00460">
    <property type="entry name" value="Flg_bb_rod"/>
    <property type="match status" value="1"/>
</dbReference>
<feature type="domain" description="Flagellar hook protein FlgE/F/G-like D1" evidence="5">
    <location>
        <begin position="113"/>
        <end position="174"/>
    </location>
</feature>